<organism evidence="1 2">
    <name type="scientific">Aetokthonos hydrillicola Thurmond2011</name>
    <dbReference type="NCBI Taxonomy" id="2712845"/>
    <lineage>
        <taxon>Bacteria</taxon>
        <taxon>Bacillati</taxon>
        <taxon>Cyanobacteriota</taxon>
        <taxon>Cyanophyceae</taxon>
        <taxon>Nostocales</taxon>
        <taxon>Hapalosiphonaceae</taxon>
        <taxon>Aetokthonos</taxon>
    </lineage>
</organism>
<evidence type="ECO:0000313" key="1">
    <source>
        <dbReference type="EMBL" id="MDR9897266.1"/>
    </source>
</evidence>
<accession>A0AAP5I9A5</accession>
<dbReference type="RefSeq" id="WP_208341021.1">
    <property type="nucleotide sequence ID" value="NZ_CAWQFN010000781.1"/>
</dbReference>
<dbReference type="Proteomes" id="UP000667802">
    <property type="component" value="Unassembled WGS sequence"/>
</dbReference>
<comment type="caution">
    <text evidence="1">The sequence shown here is derived from an EMBL/GenBank/DDBJ whole genome shotgun (WGS) entry which is preliminary data.</text>
</comment>
<sequence>MTDSVITPSLASTFAFSQGELIFSNFSKPFSIIEKQNHGDAFPTSSGGVVAAQNLHAVINVTDKPPSASTSAVSQAFGNSRDYTGGAKTIATIIANFDIEAGKIFSFQFSTTLDLQTKIHDQKIEKSHVSGDISFRLFDTTDIPKQNLQNFLSSLLSDNATSSIKKSPLDFFILNGNLITIGNNDSIKYEKSPNILLNNGEKKFNVGGIQEAAKVSYKGSFQRAFAKETNLTLIALRRSEAGVAASKNPII</sequence>
<dbReference type="AlphaFoldDB" id="A0AAP5I9A5"/>
<proteinExistence type="predicted"/>
<gene>
    <name evidence="1" type="ORF">G7B40_022255</name>
</gene>
<reference evidence="2" key="1">
    <citation type="journal article" date="2021" name="Science">
        <title>Hunting the eagle killer: A cyanobacterial neurotoxin causes vacuolar myelinopathy.</title>
        <authorList>
            <person name="Breinlinger S."/>
            <person name="Phillips T.J."/>
            <person name="Haram B.N."/>
            <person name="Mares J."/>
            <person name="Martinez Yerena J.A."/>
            <person name="Hrouzek P."/>
            <person name="Sobotka R."/>
            <person name="Henderson W.M."/>
            <person name="Schmieder P."/>
            <person name="Williams S.M."/>
            <person name="Lauderdale J.D."/>
            <person name="Wilde H.D."/>
            <person name="Gerrin W."/>
            <person name="Kust A."/>
            <person name="Washington J.W."/>
            <person name="Wagner C."/>
            <person name="Geier B."/>
            <person name="Liebeke M."/>
            <person name="Enke H."/>
            <person name="Niedermeyer T.H.J."/>
            <person name="Wilde S.B."/>
        </authorList>
    </citation>
    <scope>NUCLEOTIDE SEQUENCE [LARGE SCALE GENOMIC DNA]</scope>
    <source>
        <strain evidence="2">Thurmond2011</strain>
    </source>
</reference>
<evidence type="ECO:0000313" key="2">
    <source>
        <dbReference type="Proteomes" id="UP000667802"/>
    </source>
</evidence>
<name>A0AAP5I9A5_9CYAN</name>
<dbReference type="EMBL" id="JAALHA020000011">
    <property type="protein sequence ID" value="MDR9897266.1"/>
    <property type="molecule type" value="Genomic_DNA"/>
</dbReference>
<protein>
    <submittedName>
        <fullName evidence="1">Uncharacterized protein</fullName>
    </submittedName>
</protein>
<keyword evidence="2" id="KW-1185">Reference proteome</keyword>